<keyword evidence="3" id="KW-0238">DNA-binding</keyword>
<keyword evidence="8" id="KW-1185">Reference proteome</keyword>
<organism evidence="7 8">
    <name type="scientific">Striga hermonthica</name>
    <name type="common">Purple witchweed</name>
    <name type="synonym">Buchnera hermonthica</name>
    <dbReference type="NCBI Taxonomy" id="68872"/>
    <lineage>
        <taxon>Eukaryota</taxon>
        <taxon>Viridiplantae</taxon>
        <taxon>Streptophyta</taxon>
        <taxon>Embryophyta</taxon>
        <taxon>Tracheophyta</taxon>
        <taxon>Spermatophyta</taxon>
        <taxon>Magnoliopsida</taxon>
        <taxon>eudicotyledons</taxon>
        <taxon>Gunneridae</taxon>
        <taxon>Pentapetalae</taxon>
        <taxon>asterids</taxon>
        <taxon>lamiids</taxon>
        <taxon>Lamiales</taxon>
        <taxon>Orobanchaceae</taxon>
        <taxon>Buchnereae</taxon>
        <taxon>Striga</taxon>
    </lineage>
</organism>
<reference evidence="7" key="1">
    <citation type="submission" date="2019-12" db="EMBL/GenBank/DDBJ databases">
        <authorList>
            <person name="Scholes J."/>
        </authorList>
    </citation>
    <scope>NUCLEOTIDE SEQUENCE</scope>
</reference>
<dbReference type="GO" id="GO:0005634">
    <property type="term" value="C:nucleus"/>
    <property type="evidence" value="ECO:0007669"/>
    <property type="project" value="UniProtKB-SubCell"/>
</dbReference>
<dbReference type="GO" id="GO:0003677">
    <property type="term" value="F:DNA binding"/>
    <property type="evidence" value="ECO:0007669"/>
    <property type="project" value="UniProtKB-KW"/>
</dbReference>
<keyword evidence="5" id="KW-0539">Nucleus</keyword>
<accession>A0A9N7R0Z7</accession>
<dbReference type="SUPFAM" id="SSF101936">
    <property type="entry name" value="DNA-binding pseudobarrel domain"/>
    <property type="match status" value="1"/>
</dbReference>
<dbReference type="PANTHER" id="PTHR34397:SF22">
    <property type="entry name" value="OS05G0237600 PROTEIN"/>
    <property type="match status" value="1"/>
</dbReference>
<dbReference type="PANTHER" id="PTHR34397">
    <property type="entry name" value="OS05G0237600 PROTEIN"/>
    <property type="match status" value="1"/>
</dbReference>
<sequence length="162" mass="18460">MDHMDVDTTLRLSNTPPDRRRRPRRRRISPNGLARFAREKKLEKSDVRENMNRLFVTAKGTKKMKEGFMTEEEKRAIWPDEEGPAGIEFTGLDKAGREHKLGITIWRSLGMTAIKTEWVKMVEANEAKAGDWVDVWGCRTPGQQGFRLVFIFTAGGGGDLIV</sequence>
<protein>
    <recommendedName>
        <fullName evidence="9">B3 domain-containing protein</fullName>
    </recommendedName>
</protein>
<keyword evidence="2" id="KW-0805">Transcription regulation</keyword>
<evidence type="ECO:0000256" key="1">
    <source>
        <dbReference type="ARBA" id="ARBA00004123"/>
    </source>
</evidence>
<dbReference type="AlphaFoldDB" id="A0A9N7R0Z7"/>
<dbReference type="InterPro" id="IPR015300">
    <property type="entry name" value="DNA-bd_pseudobarrel_sf"/>
</dbReference>
<dbReference type="Pfam" id="PF03754">
    <property type="entry name" value="At2g31720-like"/>
    <property type="match status" value="1"/>
</dbReference>
<evidence type="ECO:0000256" key="6">
    <source>
        <dbReference type="SAM" id="MobiDB-lite"/>
    </source>
</evidence>
<dbReference type="OrthoDB" id="914157at2759"/>
<dbReference type="EMBL" id="CACSLK010001140">
    <property type="protein sequence ID" value="CAA0807483.1"/>
    <property type="molecule type" value="Genomic_DNA"/>
</dbReference>
<comment type="caution">
    <text evidence="7">The sequence shown here is derived from an EMBL/GenBank/DDBJ whole genome shotgun (WGS) entry which is preliminary data.</text>
</comment>
<evidence type="ECO:0000256" key="3">
    <source>
        <dbReference type="ARBA" id="ARBA00023125"/>
    </source>
</evidence>
<evidence type="ECO:0000256" key="2">
    <source>
        <dbReference type="ARBA" id="ARBA00023015"/>
    </source>
</evidence>
<evidence type="ECO:0000313" key="7">
    <source>
        <dbReference type="EMBL" id="CAA0807483.1"/>
    </source>
</evidence>
<proteinExistence type="predicted"/>
<evidence type="ECO:0000313" key="8">
    <source>
        <dbReference type="Proteomes" id="UP001153555"/>
    </source>
</evidence>
<gene>
    <name evidence="7" type="ORF">SHERM_10208</name>
</gene>
<dbReference type="Proteomes" id="UP001153555">
    <property type="component" value="Unassembled WGS sequence"/>
</dbReference>
<name>A0A9N7R0Z7_STRHE</name>
<dbReference type="Gene3D" id="2.40.330.10">
    <property type="entry name" value="DNA-binding pseudobarrel domain"/>
    <property type="match status" value="1"/>
</dbReference>
<evidence type="ECO:0000256" key="4">
    <source>
        <dbReference type="ARBA" id="ARBA00023163"/>
    </source>
</evidence>
<keyword evidence="4" id="KW-0804">Transcription</keyword>
<dbReference type="InterPro" id="IPR005508">
    <property type="entry name" value="At2g31720-like"/>
</dbReference>
<evidence type="ECO:0008006" key="9">
    <source>
        <dbReference type="Google" id="ProtNLM"/>
    </source>
</evidence>
<comment type="subcellular location">
    <subcellularLocation>
        <location evidence="1">Nucleus</location>
    </subcellularLocation>
</comment>
<feature type="region of interest" description="Disordered" evidence="6">
    <location>
        <begin position="1"/>
        <end position="25"/>
    </location>
</feature>
<evidence type="ECO:0000256" key="5">
    <source>
        <dbReference type="ARBA" id="ARBA00023242"/>
    </source>
</evidence>